<accession>A0A9Y2AJC0</accession>
<dbReference type="RefSeq" id="WP_309320416.1">
    <property type="nucleotide sequence ID" value="NZ_CP120678.1"/>
</dbReference>
<protein>
    <submittedName>
        <fullName evidence="3">Helix-turn-helix transcriptional regulator</fullName>
    </submittedName>
</protein>
<dbReference type="SMART" id="SM00530">
    <property type="entry name" value="HTH_XRE"/>
    <property type="match status" value="1"/>
</dbReference>
<dbReference type="InterPro" id="IPR010982">
    <property type="entry name" value="Lambda_DNA-bd_dom_sf"/>
</dbReference>
<dbReference type="AlphaFoldDB" id="A0A9Y2AJC0"/>
<keyword evidence="1" id="KW-0238">DNA-binding</keyword>
<evidence type="ECO:0000256" key="1">
    <source>
        <dbReference type="ARBA" id="ARBA00023125"/>
    </source>
</evidence>
<dbReference type="Proteomes" id="UP001243623">
    <property type="component" value="Chromosome"/>
</dbReference>
<dbReference type="KEGG" id="sgbi:P3F81_11460"/>
<name>A0A9Y2AJC0_9FIRM</name>
<dbReference type="PROSITE" id="PS50943">
    <property type="entry name" value="HTH_CROC1"/>
    <property type="match status" value="1"/>
</dbReference>
<dbReference type="Gene3D" id="1.10.260.40">
    <property type="entry name" value="lambda repressor-like DNA-binding domains"/>
    <property type="match status" value="1"/>
</dbReference>
<dbReference type="EMBL" id="CP120678">
    <property type="protein sequence ID" value="WIW70485.1"/>
    <property type="molecule type" value="Genomic_DNA"/>
</dbReference>
<organism evidence="3 4">
    <name type="scientific">Selenobaculum gibii</name>
    <dbReference type="NCBI Taxonomy" id="3054208"/>
    <lineage>
        <taxon>Bacteria</taxon>
        <taxon>Bacillati</taxon>
        <taxon>Bacillota</taxon>
        <taxon>Negativicutes</taxon>
        <taxon>Selenomonadales</taxon>
        <taxon>Selenomonadaceae</taxon>
        <taxon>Selenobaculum</taxon>
    </lineage>
</organism>
<sequence>MHRLRELREARNLSQADIAKALNISRQSYNFYENDKRDPDTQTLKALADFFNVTIDYLLGRDEFERVKNKKNPLDRKEKLLYKIISADPDTIAEVEQYLDYLETKKKIK</sequence>
<proteinExistence type="predicted"/>
<keyword evidence="4" id="KW-1185">Reference proteome</keyword>
<dbReference type="PANTHER" id="PTHR46558:SF11">
    <property type="entry name" value="HTH-TYPE TRANSCRIPTIONAL REGULATOR XRE"/>
    <property type="match status" value="1"/>
</dbReference>
<reference evidence="3" key="1">
    <citation type="submission" date="2023-03" db="EMBL/GenBank/DDBJ databases">
        <title>Selenobaculum gbiensis gen. nov. sp. nov., a new bacterium isolated from the gut microbiota of IBD patient.</title>
        <authorList>
            <person name="Yeo S."/>
            <person name="Park H."/>
            <person name="Huh C.S."/>
        </authorList>
    </citation>
    <scope>NUCLEOTIDE SEQUENCE</scope>
    <source>
        <strain evidence="3">ICN-92133</strain>
    </source>
</reference>
<evidence type="ECO:0000313" key="4">
    <source>
        <dbReference type="Proteomes" id="UP001243623"/>
    </source>
</evidence>
<dbReference type="Pfam" id="PF01381">
    <property type="entry name" value="HTH_3"/>
    <property type="match status" value="1"/>
</dbReference>
<gene>
    <name evidence="3" type="ORF">P3F81_11460</name>
</gene>
<evidence type="ECO:0000313" key="3">
    <source>
        <dbReference type="EMBL" id="WIW70485.1"/>
    </source>
</evidence>
<dbReference type="CDD" id="cd00093">
    <property type="entry name" value="HTH_XRE"/>
    <property type="match status" value="1"/>
</dbReference>
<dbReference type="InterPro" id="IPR001387">
    <property type="entry name" value="Cro/C1-type_HTH"/>
</dbReference>
<feature type="domain" description="HTH cro/C1-type" evidence="2">
    <location>
        <begin position="4"/>
        <end position="58"/>
    </location>
</feature>
<dbReference type="GO" id="GO:0003677">
    <property type="term" value="F:DNA binding"/>
    <property type="evidence" value="ECO:0007669"/>
    <property type="project" value="UniProtKB-KW"/>
</dbReference>
<evidence type="ECO:0000259" key="2">
    <source>
        <dbReference type="PROSITE" id="PS50943"/>
    </source>
</evidence>
<dbReference type="PANTHER" id="PTHR46558">
    <property type="entry name" value="TRACRIPTIONAL REGULATORY PROTEIN-RELATED-RELATED"/>
    <property type="match status" value="1"/>
</dbReference>
<dbReference type="SUPFAM" id="SSF47413">
    <property type="entry name" value="lambda repressor-like DNA-binding domains"/>
    <property type="match status" value="1"/>
</dbReference>